<dbReference type="AlphaFoldDB" id="A0A9P4I7Q2"/>
<reference evidence="1" key="1">
    <citation type="journal article" date="2020" name="Stud. Mycol.">
        <title>101 Dothideomycetes genomes: a test case for predicting lifestyles and emergence of pathogens.</title>
        <authorList>
            <person name="Haridas S."/>
            <person name="Albert R."/>
            <person name="Binder M."/>
            <person name="Bloem J."/>
            <person name="Labutti K."/>
            <person name="Salamov A."/>
            <person name="Andreopoulos B."/>
            <person name="Baker S."/>
            <person name="Barry K."/>
            <person name="Bills G."/>
            <person name="Bluhm B."/>
            <person name="Cannon C."/>
            <person name="Castanera R."/>
            <person name="Culley D."/>
            <person name="Daum C."/>
            <person name="Ezra D."/>
            <person name="Gonzalez J."/>
            <person name="Henrissat B."/>
            <person name="Kuo A."/>
            <person name="Liang C."/>
            <person name="Lipzen A."/>
            <person name="Lutzoni F."/>
            <person name="Magnuson J."/>
            <person name="Mondo S."/>
            <person name="Nolan M."/>
            <person name="Ohm R."/>
            <person name="Pangilinan J."/>
            <person name="Park H.-J."/>
            <person name="Ramirez L."/>
            <person name="Alfaro M."/>
            <person name="Sun H."/>
            <person name="Tritt A."/>
            <person name="Yoshinaga Y."/>
            <person name="Zwiers L.-H."/>
            <person name="Turgeon B."/>
            <person name="Goodwin S."/>
            <person name="Spatafora J."/>
            <person name="Crous P."/>
            <person name="Grigoriev I."/>
        </authorList>
    </citation>
    <scope>NUCLEOTIDE SEQUENCE</scope>
    <source>
        <strain evidence="1">CBS 133067</strain>
    </source>
</reference>
<gene>
    <name evidence="1" type="ORF">NA57DRAFT_81075</name>
</gene>
<comment type="caution">
    <text evidence="1">The sequence shown here is derived from an EMBL/GenBank/DDBJ whole genome shotgun (WGS) entry which is preliminary data.</text>
</comment>
<accession>A0A9P4I7Q2</accession>
<dbReference type="EMBL" id="ML978137">
    <property type="protein sequence ID" value="KAF2093572.1"/>
    <property type="molecule type" value="Genomic_DNA"/>
</dbReference>
<dbReference type="Proteomes" id="UP000799772">
    <property type="component" value="Unassembled WGS sequence"/>
</dbReference>
<evidence type="ECO:0000313" key="2">
    <source>
        <dbReference type="Proteomes" id="UP000799772"/>
    </source>
</evidence>
<organism evidence="1 2">
    <name type="scientific">Rhizodiscina lignyota</name>
    <dbReference type="NCBI Taxonomy" id="1504668"/>
    <lineage>
        <taxon>Eukaryota</taxon>
        <taxon>Fungi</taxon>
        <taxon>Dikarya</taxon>
        <taxon>Ascomycota</taxon>
        <taxon>Pezizomycotina</taxon>
        <taxon>Dothideomycetes</taxon>
        <taxon>Pleosporomycetidae</taxon>
        <taxon>Aulographales</taxon>
        <taxon>Rhizodiscinaceae</taxon>
        <taxon>Rhizodiscina</taxon>
    </lineage>
</organism>
<keyword evidence="2" id="KW-1185">Reference proteome</keyword>
<sequence length="367" mass="41385">MAQSSALGLLPLELRRMIYAASEDLIQRNVQLQLSLRHVAPPFDSVEVIFPRLPNRKLLDISPALFLEAVEYFLGMDEVYICVWALAGQPFNGDGLYIVAGRLKSVKNCKISFAEDVERISAGYNASHDRLVKSLIKSLPVLQRCWVGIAVPWWNLYRKAQYTGLTALSHPKINFLKRVCQRQFRPFNFTATELHRGRIISRDFLYSAHHIVRIRTAHGASPIHQPIYSCEGPHQALTTAQFNELWLLVAQGLARLRYGYGVSVLLKLTEWNHRWDHATFRGAPSLLFLRSGLAPILVNGHLGKPMVLMEYSAERMKLSTGTSTLALYETSLAPINPHREVELTFNGGVDGLLAVQRFRQAPYVQGG</sequence>
<evidence type="ECO:0000313" key="1">
    <source>
        <dbReference type="EMBL" id="KAF2093572.1"/>
    </source>
</evidence>
<proteinExistence type="predicted"/>
<protein>
    <submittedName>
        <fullName evidence="1">Uncharacterized protein</fullName>
    </submittedName>
</protein>
<name>A0A9P4I7Q2_9PEZI</name>